<dbReference type="PANTHER" id="PTHR43250:SF2">
    <property type="entry name" value="EXODEOXYRIBONUCLEASE III"/>
    <property type="match status" value="1"/>
</dbReference>
<feature type="binding site" evidence="6">
    <location>
        <position position="34"/>
    </location>
    <ligand>
        <name>Mg(2+)</name>
        <dbReference type="ChEBI" id="CHEBI:18420"/>
        <label>1</label>
    </ligand>
</feature>
<dbReference type="InterPro" id="IPR005135">
    <property type="entry name" value="Endo/exonuclease/phosphatase"/>
</dbReference>
<feature type="site" description="Important for catalytic activity" evidence="7">
    <location>
        <position position="219"/>
    </location>
</feature>
<evidence type="ECO:0000256" key="1">
    <source>
        <dbReference type="ARBA" id="ARBA00007092"/>
    </source>
</evidence>
<keyword evidence="3" id="KW-0378">Hydrolase</keyword>
<organism evidence="9 10">
    <name type="scientific">Halothiobacillus diazotrophicus</name>
    <dbReference type="NCBI Taxonomy" id="1860122"/>
    <lineage>
        <taxon>Bacteria</taxon>
        <taxon>Pseudomonadati</taxon>
        <taxon>Pseudomonadota</taxon>
        <taxon>Gammaproteobacteria</taxon>
        <taxon>Chromatiales</taxon>
        <taxon>Halothiobacillaceae</taxon>
        <taxon>Halothiobacillus</taxon>
    </lineage>
</organism>
<dbReference type="RefSeq" id="WP_066100542.1">
    <property type="nucleotide sequence ID" value="NZ_CP016027.1"/>
</dbReference>
<feature type="site" description="Interaction with DNA substrate" evidence="7">
    <location>
        <position position="249"/>
    </location>
</feature>
<sequence>MIIATWNVNSLNVRMPQVLAWLAEWRPAILGLQELKQTTEAVDVEAIRSLGYEALVNGQKTYNGVALIYDAALGAPTDVVTDIPDFDDPQRRVIAATFGSIRVINVYVVNGEAINSDKFAYKLRWLAALHAWIKQERAEYDQLVLMGDFNIAPTDADVYDPESFRGQVLCTETERGHFNELLSLGLTDALRYIEPTEPNYTWWDYRAAGFRRDRGLRIDHVLISEGLRSRLLHAEVDRVARGWERPSDHAPVRITLGAD</sequence>
<dbReference type="Proteomes" id="UP000078596">
    <property type="component" value="Chromosome"/>
</dbReference>
<comment type="cofactor">
    <cofactor evidence="6">
        <name>Mg(2+)</name>
        <dbReference type="ChEBI" id="CHEBI:18420"/>
    </cofactor>
    <cofactor evidence="6">
        <name>Mn(2+)</name>
        <dbReference type="ChEBI" id="CHEBI:29035"/>
    </cofactor>
    <text evidence="6">Probably binds two magnesium or manganese ions per subunit.</text>
</comment>
<feature type="binding site" evidence="6">
    <location>
        <position position="249"/>
    </location>
    <ligand>
        <name>Mg(2+)</name>
        <dbReference type="ChEBI" id="CHEBI:18420"/>
        <label>1</label>
    </ligand>
</feature>
<dbReference type="InterPro" id="IPR004808">
    <property type="entry name" value="AP_endonuc_1"/>
</dbReference>
<evidence type="ECO:0000256" key="2">
    <source>
        <dbReference type="ARBA" id="ARBA00022723"/>
    </source>
</evidence>
<dbReference type="CDD" id="cd09086">
    <property type="entry name" value="ExoIII-like_AP-endo"/>
    <property type="match status" value="1"/>
</dbReference>
<evidence type="ECO:0000313" key="9">
    <source>
        <dbReference type="EMBL" id="ANJ67519.1"/>
    </source>
</evidence>
<dbReference type="NCBIfam" id="TIGR00633">
    <property type="entry name" value="xth"/>
    <property type="match status" value="1"/>
</dbReference>
<keyword evidence="6" id="KW-0464">Manganese</keyword>
<feature type="active site" description="Proton donor/acceptor" evidence="5">
    <location>
        <position position="148"/>
    </location>
</feature>
<dbReference type="Gene3D" id="3.60.10.10">
    <property type="entry name" value="Endonuclease/exonuclease/phosphatase"/>
    <property type="match status" value="1"/>
</dbReference>
<protein>
    <submittedName>
        <fullName evidence="9">Exodeoxyribonuclease III</fullName>
    </submittedName>
</protein>
<dbReference type="OrthoDB" id="9803914at2"/>
<evidence type="ECO:0000256" key="4">
    <source>
        <dbReference type="ARBA" id="ARBA00022842"/>
    </source>
</evidence>
<evidence type="ECO:0000313" key="10">
    <source>
        <dbReference type="Proteomes" id="UP000078596"/>
    </source>
</evidence>
<comment type="similarity">
    <text evidence="1">Belongs to the DNA repair enzymes AP/ExoA family.</text>
</comment>
<dbReference type="EMBL" id="CP016027">
    <property type="protein sequence ID" value="ANJ67519.1"/>
    <property type="molecule type" value="Genomic_DNA"/>
</dbReference>
<evidence type="ECO:0000256" key="3">
    <source>
        <dbReference type="ARBA" id="ARBA00022801"/>
    </source>
</evidence>
<keyword evidence="10" id="KW-1185">Reference proteome</keyword>
<dbReference type="GO" id="GO:0006281">
    <property type="term" value="P:DNA repair"/>
    <property type="evidence" value="ECO:0007669"/>
    <property type="project" value="InterPro"/>
</dbReference>
<name>A0A191ZI15_9GAMM</name>
<keyword evidence="4 6" id="KW-0460">Magnesium</keyword>
<dbReference type="SUPFAM" id="SSF56219">
    <property type="entry name" value="DNase I-like"/>
    <property type="match status" value="1"/>
</dbReference>
<dbReference type="GO" id="GO:0008311">
    <property type="term" value="F:double-stranded DNA 3'-5' DNA exonuclease activity"/>
    <property type="evidence" value="ECO:0007669"/>
    <property type="project" value="InterPro"/>
</dbReference>
<feature type="active site" evidence="5">
    <location>
        <position position="107"/>
    </location>
</feature>
<feature type="binding site" evidence="6">
    <location>
        <position position="150"/>
    </location>
    <ligand>
        <name>Mg(2+)</name>
        <dbReference type="ChEBI" id="CHEBI:18420"/>
        <label>1</label>
    </ligand>
</feature>
<dbReference type="KEGG" id="haz:A9404_09070"/>
<dbReference type="PANTHER" id="PTHR43250">
    <property type="entry name" value="EXODEOXYRIBONUCLEASE III"/>
    <property type="match status" value="1"/>
</dbReference>
<evidence type="ECO:0000256" key="6">
    <source>
        <dbReference type="PIRSR" id="PIRSR604808-2"/>
    </source>
</evidence>
<feature type="binding site" evidence="6">
    <location>
        <position position="248"/>
    </location>
    <ligand>
        <name>Mg(2+)</name>
        <dbReference type="ChEBI" id="CHEBI:18420"/>
        <label>1</label>
    </ligand>
</feature>
<keyword evidence="2 6" id="KW-0479">Metal-binding</keyword>
<dbReference type="PROSITE" id="PS51435">
    <property type="entry name" value="AP_NUCLEASE_F1_4"/>
    <property type="match status" value="1"/>
</dbReference>
<evidence type="ECO:0000259" key="8">
    <source>
        <dbReference type="Pfam" id="PF03372"/>
    </source>
</evidence>
<evidence type="ECO:0000256" key="7">
    <source>
        <dbReference type="PIRSR" id="PIRSR604808-3"/>
    </source>
</evidence>
<dbReference type="InterPro" id="IPR036691">
    <property type="entry name" value="Endo/exonu/phosph_ase_sf"/>
</dbReference>
<dbReference type="STRING" id="1860122.A9404_09070"/>
<feature type="binding site" evidence="6">
    <location>
        <position position="148"/>
    </location>
    <ligand>
        <name>Mg(2+)</name>
        <dbReference type="ChEBI" id="CHEBI:18420"/>
        <label>1</label>
    </ligand>
</feature>
<proteinExistence type="inferred from homology"/>
<dbReference type="AlphaFoldDB" id="A0A191ZI15"/>
<dbReference type="NCBIfam" id="TIGR00195">
    <property type="entry name" value="exoDNase_III"/>
    <property type="match status" value="1"/>
</dbReference>
<dbReference type="Pfam" id="PF03372">
    <property type="entry name" value="Exo_endo_phos"/>
    <property type="match status" value="1"/>
</dbReference>
<feature type="active site" description="Proton acceptor" evidence="5">
    <location>
        <position position="249"/>
    </location>
</feature>
<feature type="site" description="Transition state stabilizer" evidence="7">
    <location>
        <position position="150"/>
    </location>
</feature>
<feature type="domain" description="Endonuclease/exonuclease/phosphatase" evidence="8">
    <location>
        <begin position="4"/>
        <end position="249"/>
    </location>
</feature>
<accession>A0A191ZI15</accession>
<evidence type="ECO:0000256" key="5">
    <source>
        <dbReference type="PIRSR" id="PIRSR604808-1"/>
    </source>
</evidence>
<reference evidence="9 10" key="1">
    <citation type="submission" date="2016-06" db="EMBL/GenBank/DDBJ databases">
        <title>Insight into the functional genes involving in sulfur oxidation in Pearl River water.</title>
        <authorList>
            <person name="Luo J."/>
            <person name="Tan X."/>
            <person name="Lin W."/>
        </authorList>
    </citation>
    <scope>NUCLEOTIDE SEQUENCE [LARGE SCALE GENOMIC DNA]</scope>
    <source>
        <strain evidence="9 10">LS2</strain>
    </source>
</reference>
<feature type="binding site" evidence="6">
    <location>
        <position position="7"/>
    </location>
    <ligand>
        <name>Mg(2+)</name>
        <dbReference type="ChEBI" id="CHEBI:18420"/>
        <label>1</label>
    </ligand>
</feature>
<gene>
    <name evidence="9" type="ORF">A9404_09070</name>
</gene>
<dbReference type="GO" id="GO:0046872">
    <property type="term" value="F:metal ion binding"/>
    <property type="evidence" value="ECO:0007669"/>
    <property type="project" value="UniProtKB-KW"/>
</dbReference>
<dbReference type="InterPro" id="IPR037493">
    <property type="entry name" value="ExoIII-like"/>
</dbReference>